<feature type="domain" description="Flavoprotein" evidence="2">
    <location>
        <begin position="8"/>
        <end position="124"/>
    </location>
</feature>
<name>A0A542XS55_SALAC</name>
<dbReference type="GO" id="GO:0003824">
    <property type="term" value="F:catalytic activity"/>
    <property type="evidence" value="ECO:0007669"/>
    <property type="project" value="InterPro"/>
</dbReference>
<dbReference type="Pfam" id="PF02441">
    <property type="entry name" value="Flavoprotein"/>
    <property type="match status" value="1"/>
</dbReference>
<evidence type="ECO:0000256" key="1">
    <source>
        <dbReference type="SAM" id="MobiDB-lite"/>
    </source>
</evidence>
<protein>
    <submittedName>
        <fullName evidence="4">Flavoprotein</fullName>
    </submittedName>
</protein>
<reference evidence="3 6" key="2">
    <citation type="submission" date="2021-03" db="EMBL/GenBank/DDBJ databases">
        <title>Whole genome shotgun sequence of Salinispora arenicola NBRC 105043.</title>
        <authorList>
            <person name="Komaki H."/>
            <person name="Tamura T."/>
        </authorList>
    </citation>
    <scope>NUCLEOTIDE SEQUENCE [LARGE SCALE GENOMIC DNA]</scope>
    <source>
        <strain evidence="3 6">NBRC 105043</strain>
    </source>
</reference>
<evidence type="ECO:0000313" key="5">
    <source>
        <dbReference type="Proteomes" id="UP000315983"/>
    </source>
</evidence>
<dbReference type="EMBL" id="VFOL01000001">
    <property type="protein sequence ID" value="TQL38688.1"/>
    <property type="molecule type" value="Genomic_DNA"/>
</dbReference>
<organism evidence="4 5">
    <name type="scientific">Salinispora arenicola</name>
    <dbReference type="NCBI Taxonomy" id="168697"/>
    <lineage>
        <taxon>Bacteria</taxon>
        <taxon>Bacillati</taxon>
        <taxon>Actinomycetota</taxon>
        <taxon>Actinomycetes</taxon>
        <taxon>Micromonosporales</taxon>
        <taxon>Micromonosporaceae</taxon>
        <taxon>Salinispora</taxon>
    </lineage>
</organism>
<evidence type="ECO:0000313" key="6">
    <source>
        <dbReference type="Proteomes" id="UP000677457"/>
    </source>
</evidence>
<comment type="caution">
    <text evidence="4">The sequence shown here is derived from an EMBL/GenBank/DDBJ whole genome shotgun (WGS) entry which is preliminary data.</text>
</comment>
<evidence type="ECO:0000313" key="4">
    <source>
        <dbReference type="EMBL" id="TQL38688.1"/>
    </source>
</evidence>
<dbReference type="InterPro" id="IPR003382">
    <property type="entry name" value="Flavoprotein"/>
</dbReference>
<dbReference type="AlphaFoldDB" id="A0A542XS55"/>
<sequence length="189" mass="20484">MTKATPVLLLVVCAAPPAAKVAELAERLRHDDWDVRPVVTEAATAWVDLPALQRTTGHPVRSEPRGPQEPKSLPRPDAIIVAPATFNTINQWAAGINNTAALGTLNEALGAGTPIIVSPYAKATLTAHPAFHRNLELLATAGVHFTATEALRPDTPDGPFHWDSVLDLLHRTTLHDRRGPRATPPRWRQ</sequence>
<proteinExistence type="predicted"/>
<evidence type="ECO:0000259" key="2">
    <source>
        <dbReference type="Pfam" id="PF02441"/>
    </source>
</evidence>
<dbReference type="GeneID" id="93773062"/>
<feature type="compositionally biased region" description="Basic and acidic residues" evidence="1">
    <location>
        <begin position="60"/>
        <end position="74"/>
    </location>
</feature>
<dbReference type="RefSeq" id="WP_142116582.1">
    <property type="nucleotide sequence ID" value="NZ_BOQM01000027.1"/>
</dbReference>
<gene>
    <name evidence="4" type="ORF">FB564_3892</name>
    <name evidence="3" type="ORF">Sar04_34550</name>
</gene>
<evidence type="ECO:0000313" key="3">
    <source>
        <dbReference type="EMBL" id="GIM86719.1"/>
    </source>
</evidence>
<accession>A0A542XS55</accession>
<dbReference type="Proteomes" id="UP000315983">
    <property type="component" value="Unassembled WGS sequence"/>
</dbReference>
<dbReference type="InterPro" id="IPR036551">
    <property type="entry name" value="Flavin_trans-like"/>
</dbReference>
<dbReference type="Gene3D" id="3.40.50.1950">
    <property type="entry name" value="Flavin prenyltransferase-like"/>
    <property type="match status" value="1"/>
</dbReference>
<feature type="region of interest" description="Disordered" evidence="1">
    <location>
        <begin position="54"/>
        <end position="75"/>
    </location>
</feature>
<reference evidence="4 5" key="1">
    <citation type="submission" date="2019-06" db="EMBL/GenBank/DDBJ databases">
        <title>Sequencing the genomes of 1000 actinobacteria strains.</title>
        <authorList>
            <person name="Klenk H.-P."/>
        </authorList>
    </citation>
    <scope>NUCLEOTIDE SEQUENCE [LARGE SCALE GENOMIC DNA]</scope>
    <source>
        <strain evidence="4 5">DSM 44819</strain>
    </source>
</reference>
<dbReference type="Proteomes" id="UP000677457">
    <property type="component" value="Unassembled WGS sequence"/>
</dbReference>
<keyword evidence="6" id="KW-1185">Reference proteome</keyword>
<dbReference type="SUPFAM" id="SSF52507">
    <property type="entry name" value="Homo-oligomeric flavin-containing Cys decarboxylases, HFCD"/>
    <property type="match status" value="1"/>
</dbReference>
<dbReference type="EMBL" id="BOQM01000027">
    <property type="protein sequence ID" value="GIM86719.1"/>
    <property type="molecule type" value="Genomic_DNA"/>
</dbReference>